<proteinExistence type="predicted"/>
<dbReference type="EMBL" id="LNKA01000001">
    <property type="protein sequence ID" value="KTC65719.1"/>
    <property type="molecule type" value="Genomic_DNA"/>
</dbReference>
<accession>A0A0W0R3U5</accession>
<dbReference type="PATRIC" id="fig|45056.6.peg.388"/>
<gene>
    <name evidence="1" type="ORF">Lade_0377</name>
    <name evidence="2" type="ORF">NCTC12735_00738</name>
</gene>
<reference evidence="2 4" key="2">
    <citation type="submission" date="2018-12" db="EMBL/GenBank/DDBJ databases">
        <authorList>
            <consortium name="Pathogen Informatics"/>
        </authorList>
    </citation>
    <scope>NUCLEOTIDE SEQUENCE [LARGE SCALE GENOMIC DNA]</scope>
    <source>
        <strain evidence="2 4">NCTC12735</strain>
        <plasmid evidence="4">11</plasmid>
    </source>
</reference>
<evidence type="ECO:0000313" key="1">
    <source>
        <dbReference type="EMBL" id="KTC65719.1"/>
    </source>
</evidence>
<dbReference type="RefSeq" id="WP_058461455.1">
    <property type="nucleotide sequence ID" value="NZ_CAAAHS010000014.1"/>
</dbReference>
<geneLocation type="plasmid" evidence="2 4">
    <name>11</name>
</geneLocation>
<dbReference type="KEGG" id="ladl:NCTC12735_00738"/>
<evidence type="ECO:0008006" key="5">
    <source>
        <dbReference type="Google" id="ProtNLM"/>
    </source>
</evidence>
<dbReference type="AlphaFoldDB" id="A0A0W0R3U5"/>
<evidence type="ECO:0000313" key="4">
    <source>
        <dbReference type="Proteomes" id="UP000281170"/>
    </source>
</evidence>
<name>A0A0W0R3U5_9GAMM</name>
<reference evidence="1 3" key="1">
    <citation type="submission" date="2015-11" db="EMBL/GenBank/DDBJ databases">
        <title>Identification of large and diverse effector repertoires of 38 Legionella species.</title>
        <authorList>
            <person name="Burstein D."/>
            <person name="Amaro F."/>
            <person name="Zusman T."/>
            <person name="Lifshitz Z."/>
            <person name="Cohen O."/>
            <person name="Gilbert J.A."/>
            <person name="Pupko T."/>
            <person name="Shuman H.A."/>
            <person name="Segal G."/>
        </authorList>
    </citation>
    <scope>NUCLEOTIDE SEQUENCE [LARGE SCALE GENOMIC DNA]</scope>
    <source>
        <strain evidence="1 3">1762-AUS-E</strain>
    </source>
</reference>
<sequence>MSKVLISMPDKIASRMRASIPQKQRSKVIVELIEKEIEKREKALYECAAAVEQDHELNQEMKDWDVTLQDGLNNESW</sequence>
<evidence type="ECO:0000313" key="3">
    <source>
        <dbReference type="Proteomes" id="UP000054859"/>
    </source>
</evidence>
<organism evidence="1 3">
    <name type="scientific">Legionella adelaidensis</name>
    <dbReference type="NCBI Taxonomy" id="45056"/>
    <lineage>
        <taxon>Bacteria</taxon>
        <taxon>Pseudomonadati</taxon>
        <taxon>Pseudomonadota</taxon>
        <taxon>Gammaproteobacteria</taxon>
        <taxon>Legionellales</taxon>
        <taxon>Legionellaceae</taxon>
        <taxon>Legionella</taxon>
    </lineage>
</organism>
<keyword evidence="2" id="KW-0614">Plasmid</keyword>
<dbReference type="EMBL" id="LR134420">
    <property type="protein sequence ID" value="VEH85115.1"/>
    <property type="molecule type" value="Genomic_DNA"/>
</dbReference>
<protein>
    <recommendedName>
        <fullName evidence="5">CopG family transcriptional regulator</fullName>
    </recommendedName>
</protein>
<dbReference type="OrthoDB" id="5772421at2"/>
<keyword evidence="3" id="KW-1185">Reference proteome</keyword>
<evidence type="ECO:0000313" key="2">
    <source>
        <dbReference type="EMBL" id="VEH85115.1"/>
    </source>
</evidence>
<dbReference type="STRING" id="45056.Lade_0377"/>
<dbReference type="Proteomes" id="UP000281170">
    <property type="component" value="Plasmid 11"/>
</dbReference>
<dbReference type="Proteomes" id="UP000054859">
    <property type="component" value="Unassembled WGS sequence"/>
</dbReference>